<reference evidence="12 13" key="1">
    <citation type="journal article" date="2011" name="BMC Genomics">
        <title>Genomic insights into an obligate epibiotic bacterial predator: Micavibrio aeruginosavorus ARL-13.</title>
        <authorList>
            <person name="Wang Z."/>
            <person name="Kadouri D."/>
            <person name="Wu M."/>
        </authorList>
    </citation>
    <scope>NUCLEOTIDE SEQUENCE [LARGE SCALE GENOMIC DNA]</scope>
    <source>
        <strain evidence="12 13">ARL-13</strain>
    </source>
</reference>
<dbReference type="HOGENOM" id="CLU_007383_1_10_5"/>
<comment type="cofactor">
    <cofactor evidence="2 10">
        <name>NAD(+)</name>
        <dbReference type="ChEBI" id="CHEBI:57540"/>
    </cofactor>
</comment>
<accession>G2KLI2</accession>
<dbReference type="InterPro" id="IPR005886">
    <property type="entry name" value="UDP_G4E"/>
</dbReference>
<dbReference type="GO" id="GO:0003978">
    <property type="term" value="F:UDP-glucose 4-epimerase activity"/>
    <property type="evidence" value="ECO:0007669"/>
    <property type="project" value="UniProtKB-UniRule"/>
</dbReference>
<evidence type="ECO:0000256" key="7">
    <source>
        <dbReference type="ARBA" id="ARBA00023027"/>
    </source>
</evidence>
<dbReference type="AlphaFoldDB" id="G2KLI2"/>
<dbReference type="SUPFAM" id="SSF51735">
    <property type="entry name" value="NAD(P)-binding Rossmann-fold domains"/>
    <property type="match status" value="1"/>
</dbReference>
<name>G2KLI2_MICAA</name>
<dbReference type="STRING" id="856793.MICA_475"/>
<dbReference type="Pfam" id="PF01370">
    <property type="entry name" value="Epimerase"/>
    <property type="match status" value="1"/>
</dbReference>
<evidence type="ECO:0000256" key="2">
    <source>
        <dbReference type="ARBA" id="ARBA00001911"/>
    </source>
</evidence>
<keyword evidence="13" id="KW-1185">Reference proteome</keyword>
<dbReference type="RefSeq" id="WP_014102035.1">
    <property type="nucleotide sequence ID" value="NC_016026.1"/>
</dbReference>
<keyword evidence="8 10" id="KW-0413">Isomerase</keyword>
<dbReference type="eggNOG" id="COG1087">
    <property type="taxonomic scope" value="Bacteria"/>
</dbReference>
<evidence type="ECO:0000313" key="12">
    <source>
        <dbReference type="EMBL" id="AEP08812.1"/>
    </source>
</evidence>
<comment type="pathway">
    <text evidence="3 10">Carbohydrate metabolism; galactose metabolism.</text>
</comment>
<comment type="subunit">
    <text evidence="10">Homodimer.</text>
</comment>
<dbReference type="InterPro" id="IPR001509">
    <property type="entry name" value="Epimerase_deHydtase"/>
</dbReference>
<dbReference type="InterPro" id="IPR036291">
    <property type="entry name" value="NAD(P)-bd_dom_sf"/>
</dbReference>
<proteinExistence type="inferred from homology"/>
<comment type="catalytic activity">
    <reaction evidence="1 10">
        <text>UDP-alpha-D-glucose = UDP-alpha-D-galactose</text>
        <dbReference type="Rhea" id="RHEA:22168"/>
        <dbReference type="ChEBI" id="CHEBI:58885"/>
        <dbReference type="ChEBI" id="CHEBI:66914"/>
        <dbReference type="EC" id="5.1.3.2"/>
    </reaction>
</comment>
<keyword evidence="9 10" id="KW-0119">Carbohydrate metabolism</keyword>
<evidence type="ECO:0000256" key="8">
    <source>
        <dbReference type="ARBA" id="ARBA00023235"/>
    </source>
</evidence>
<comment type="similarity">
    <text evidence="4 10">Belongs to the NAD(P)-dependent epimerase/dehydratase family.</text>
</comment>
<dbReference type="UniPathway" id="UPA00214"/>
<evidence type="ECO:0000256" key="4">
    <source>
        <dbReference type="ARBA" id="ARBA00007637"/>
    </source>
</evidence>
<evidence type="ECO:0000256" key="1">
    <source>
        <dbReference type="ARBA" id="ARBA00000083"/>
    </source>
</evidence>
<dbReference type="Gene3D" id="3.40.50.720">
    <property type="entry name" value="NAD(P)-binding Rossmann-like Domain"/>
    <property type="match status" value="1"/>
</dbReference>
<dbReference type="Gene3D" id="3.90.25.10">
    <property type="entry name" value="UDP-galactose 4-epimerase, domain 1"/>
    <property type="match status" value="1"/>
</dbReference>
<dbReference type="OrthoDB" id="9801785at2"/>
<evidence type="ECO:0000259" key="11">
    <source>
        <dbReference type="Pfam" id="PF01370"/>
    </source>
</evidence>
<protein>
    <recommendedName>
        <fullName evidence="6 10">UDP-glucose 4-epimerase</fullName>
        <ecNumber evidence="5 10">5.1.3.2</ecNumber>
    </recommendedName>
</protein>
<feature type="domain" description="NAD-dependent epimerase/dehydratase" evidence="11">
    <location>
        <begin position="5"/>
        <end position="254"/>
    </location>
</feature>
<dbReference type="EMBL" id="CP002382">
    <property type="protein sequence ID" value="AEP08812.1"/>
    <property type="molecule type" value="Genomic_DNA"/>
</dbReference>
<dbReference type="NCBIfam" id="TIGR01179">
    <property type="entry name" value="galE"/>
    <property type="match status" value="1"/>
</dbReference>
<evidence type="ECO:0000256" key="10">
    <source>
        <dbReference type="RuleBase" id="RU366046"/>
    </source>
</evidence>
<evidence type="ECO:0000256" key="9">
    <source>
        <dbReference type="ARBA" id="ARBA00023277"/>
    </source>
</evidence>
<dbReference type="PANTHER" id="PTHR43725:SF53">
    <property type="entry name" value="UDP-ARABINOSE 4-EPIMERASE 1"/>
    <property type="match status" value="1"/>
</dbReference>
<evidence type="ECO:0000313" key="13">
    <source>
        <dbReference type="Proteomes" id="UP000009286"/>
    </source>
</evidence>
<evidence type="ECO:0000256" key="6">
    <source>
        <dbReference type="ARBA" id="ARBA00018569"/>
    </source>
</evidence>
<sequence length="339" mass="36511">MSKTILVTGGAGYIGSHVCWRLHDAGYTPVVLDNLSTGHAWAVQWGDLVQGDIGDADLIRKICTDYKPSAVMHFAALTDVAQSMREPDRFFDNNTARAKTLFDTAADCGINHVVFSSTAAVYGVPHADGYVNEDTKLQPANPYGESKIRAENALRALDSHGVRSVVLRYFNVAGAAPETIGIGEAHWPETNLLPRVILSGLGYEGPLSLFGNDYDTPDGTALRDFIHVCDLADAHIAALHHMQNGGGSDIVNLGTGHGYSVQQIIDAVEKHLNKTIDVRIAPRRAGDVPVMLTQTDKAQRVLGWKAASSLNDIISSAVTWHKSAFYGDLVPSLQARAAE</sequence>
<evidence type="ECO:0000256" key="3">
    <source>
        <dbReference type="ARBA" id="ARBA00004947"/>
    </source>
</evidence>
<evidence type="ECO:0000256" key="5">
    <source>
        <dbReference type="ARBA" id="ARBA00013189"/>
    </source>
</evidence>
<dbReference type="Proteomes" id="UP000009286">
    <property type="component" value="Chromosome"/>
</dbReference>
<dbReference type="EC" id="5.1.3.2" evidence="5 10"/>
<dbReference type="CDD" id="cd05247">
    <property type="entry name" value="UDP_G4E_1_SDR_e"/>
    <property type="match status" value="1"/>
</dbReference>
<organism evidence="12 13">
    <name type="scientific">Micavibrio aeruginosavorus (strain ARL-13)</name>
    <dbReference type="NCBI Taxonomy" id="856793"/>
    <lineage>
        <taxon>Bacteria</taxon>
        <taxon>Pseudomonadati</taxon>
        <taxon>Bdellovibrionota</taxon>
        <taxon>Bdellovibrionia</taxon>
        <taxon>Bdellovibrionales</taxon>
        <taxon>Pseudobdellovibrionaceae</taxon>
        <taxon>Micavibrio</taxon>
    </lineage>
</organism>
<dbReference type="PANTHER" id="PTHR43725">
    <property type="entry name" value="UDP-GLUCOSE 4-EPIMERASE"/>
    <property type="match status" value="1"/>
</dbReference>
<gene>
    <name evidence="12" type="primary">galE</name>
    <name evidence="12" type="ordered locus">MICA_475</name>
</gene>
<dbReference type="GO" id="GO:0006012">
    <property type="term" value="P:galactose metabolic process"/>
    <property type="evidence" value="ECO:0007669"/>
    <property type="project" value="UniProtKB-UniPathway"/>
</dbReference>
<keyword evidence="7 10" id="KW-0520">NAD</keyword>
<dbReference type="KEGG" id="mai:MICA_475"/>